<evidence type="ECO:0000313" key="2">
    <source>
        <dbReference type="EMBL" id="SAL50500.1"/>
    </source>
</evidence>
<feature type="region of interest" description="Disordered" evidence="1">
    <location>
        <begin position="52"/>
        <end position="76"/>
    </location>
</feature>
<gene>
    <name evidence="2" type="ORF">AWB69_05120</name>
</gene>
<name>A0A158I398_9BURK</name>
<sequence>MQGQQRLNFNSLPIRASKASMAIACLLDSRSRPHNWGTFRMANACDSWSTIGRVKRGEGPSERKAAVEKNGGLQSS</sequence>
<evidence type="ECO:0000313" key="3">
    <source>
        <dbReference type="Proteomes" id="UP000054683"/>
    </source>
</evidence>
<reference evidence="2 3" key="1">
    <citation type="submission" date="2016-01" db="EMBL/GenBank/DDBJ databases">
        <authorList>
            <person name="Oliw E.H."/>
        </authorList>
    </citation>
    <scope>NUCLEOTIDE SEQUENCE [LARGE SCALE GENOMIC DNA]</scope>
    <source>
        <strain evidence="2">LMG 27134</strain>
    </source>
</reference>
<organism evidence="2 3">
    <name type="scientific">Caballeronia udeis</name>
    <dbReference type="NCBI Taxonomy" id="1232866"/>
    <lineage>
        <taxon>Bacteria</taxon>
        <taxon>Pseudomonadati</taxon>
        <taxon>Pseudomonadota</taxon>
        <taxon>Betaproteobacteria</taxon>
        <taxon>Burkholderiales</taxon>
        <taxon>Burkholderiaceae</taxon>
        <taxon>Caballeronia</taxon>
    </lineage>
</organism>
<feature type="compositionally biased region" description="Basic and acidic residues" evidence="1">
    <location>
        <begin position="55"/>
        <end position="67"/>
    </location>
</feature>
<dbReference type="AlphaFoldDB" id="A0A158I398"/>
<evidence type="ECO:0000256" key="1">
    <source>
        <dbReference type="SAM" id="MobiDB-lite"/>
    </source>
</evidence>
<dbReference type="EMBL" id="FCOK02000039">
    <property type="protein sequence ID" value="SAL50500.1"/>
    <property type="molecule type" value="Genomic_DNA"/>
</dbReference>
<protein>
    <submittedName>
        <fullName evidence="2">Uncharacterized protein</fullName>
    </submittedName>
</protein>
<accession>A0A158I398</accession>
<dbReference type="Proteomes" id="UP000054683">
    <property type="component" value="Unassembled WGS sequence"/>
</dbReference>
<proteinExistence type="predicted"/>